<dbReference type="AlphaFoldDB" id="A0A1B1U5I8"/>
<dbReference type="InterPro" id="IPR001765">
    <property type="entry name" value="Carbonic_anhydrase"/>
</dbReference>
<keyword evidence="3 7" id="KW-0479">Metal-binding</keyword>
<evidence type="ECO:0000256" key="6">
    <source>
        <dbReference type="ARBA" id="ARBA00048348"/>
    </source>
</evidence>
<dbReference type="GO" id="GO:0015976">
    <property type="term" value="P:carbon utilization"/>
    <property type="evidence" value="ECO:0007669"/>
    <property type="project" value="InterPro"/>
</dbReference>
<feature type="binding site" evidence="7">
    <location>
        <position position="41"/>
    </location>
    <ligand>
        <name>Zn(2+)</name>
        <dbReference type="ChEBI" id="CHEBI:29105"/>
    </ligand>
</feature>
<evidence type="ECO:0000256" key="5">
    <source>
        <dbReference type="ARBA" id="ARBA00023239"/>
    </source>
</evidence>
<comment type="catalytic activity">
    <reaction evidence="6 8">
        <text>hydrogencarbonate + H(+) = CO2 + H2O</text>
        <dbReference type="Rhea" id="RHEA:10748"/>
        <dbReference type="ChEBI" id="CHEBI:15377"/>
        <dbReference type="ChEBI" id="CHEBI:15378"/>
        <dbReference type="ChEBI" id="CHEBI:16526"/>
        <dbReference type="ChEBI" id="CHEBI:17544"/>
        <dbReference type="EC" id="4.2.1.1"/>
    </reaction>
</comment>
<dbReference type="Pfam" id="PF00484">
    <property type="entry name" value="Pro_CA"/>
    <property type="match status" value="1"/>
</dbReference>
<evidence type="ECO:0000256" key="3">
    <source>
        <dbReference type="ARBA" id="ARBA00022723"/>
    </source>
</evidence>
<gene>
    <name evidence="9" type="ORF">BBW65_03885</name>
</gene>
<dbReference type="GO" id="GO:0008270">
    <property type="term" value="F:zinc ion binding"/>
    <property type="evidence" value="ECO:0007669"/>
    <property type="project" value="UniProtKB-UniRule"/>
</dbReference>
<evidence type="ECO:0000256" key="2">
    <source>
        <dbReference type="ARBA" id="ARBA00012925"/>
    </source>
</evidence>
<dbReference type="GO" id="GO:0004089">
    <property type="term" value="F:carbonate dehydratase activity"/>
    <property type="evidence" value="ECO:0007669"/>
    <property type="project" value="UniProtKB-UniRule"/>
</dbReference>
<evidence type="ECO:0000256" key="4">
    <source>
        <dbReference type="ARBA" id="ARBA00022833"/>
    </source>
</evidence>
<feature type="binding site" evidence="7">
    <location>
        <position position="100"/>
    </location>
    <ligand>
        <name>Zn(2+)</name>
        <dbReference type="ChEBI" id="CHEBI:29105"/>
    </ligand>
</feature>
<evidence type="ECO:0000313" key="10">
    <source>
        <dbReference type="Proteomes" id="UP000092884"/>
    </source>
</evidence>
<dbReference type="SMART" id="SM00947">
    <property type="entry name" value="Pro_CA"/>
    <property type="match status" value="1"/>
</dbReference>
<sequence>MEKLIQGAIKFQEEDFLEHQELYESLQRTQNPETLFIGCADSRVVPSKITNTKPGELFVIRNVGNIVPPYAQHNHFISITSAIEYAVMVLNVQNIIVCGHSNCGACQAIYNDISDETRHLKKWIRLLEPVRHQVDILKPNSFAKRIWLTEQINIEVQVDNLLNYPFIKKKWEEKQLNIFGWYYIIPTGEIMNYDLHTKEFRVIKPKEEQ</sequence>
<evidence type="ECO:0000313" key="9">
    <source>
        <dbReference type="EMBL" id="ANV97991.1"/>
    </source>
</evidence>
<dbReference type="PANTHER" id="PTHR11002:SF76">
    <property type="entry name" value="CARBONIC ANHYDRASE"/>
    <property type="match status" value="1"/>
</dbReference>
<keyword evidence="5 8" id="KW-0456">Lyase</keyword>
<dbReference type="OrthoDB" id="9797527at2"/>
<dbReference type="PROSITE" id="PS00704">
    <property type="entry name" value="PROK_CO2_ANHYDRASE_1"/>
    <property type="match status" value="1"/>
</dbReference>
<reference evidence="10" key="1">
    <citation type="submission" date="2016-07" db="EMBL/GenBank/DDBJ databases">
        <authorList>
            <person name="Florea S."/>
            <person name="Webb J.S."/>
            <person name="Jaromczyk J."/>
            <person name="Schardl C.L."/>
        </authorList>
    </citation>
    <scope>NUCLEOTIDE SEQUENCE [LARGE SCALE GENOMIC DNA]</scope>
    <source>
        <strain evidence="10">MIT 01-6242</strain>
    </source>
</reference>
<accession>A0A1B1U5I8</accession>
<feature type="binding site" evidence="7">
    <location>
        <position position="39"/>
    </location>
    <ligand>
        <name>Zn(2+)</name>
        <dbReference type="ChEBI" id="CHEBI:29105"/>
    </ligand>
</feature>
<comment type="similarity">
    <text evidence="1 8">Belongs to the beta-class carbonic anhydrase family.</text>
</comment>
<keyword evidence="4 7" id="KW-0862">Zinc</keyword>
<keyword evidence="10" id="KW-1185">Reference proteome</keyword>
<evidence type="ECO:0000256" key="7">
    <source>
        <dbReference type="PIRSR" id="PIRSR601765-1"/>
    </source>
</evidence>
<dbReference type="EMBL" id="CP016503">
    <property type="protein sequence ID" value="ANV97991.1"/>
    <property type="molecule type" value="Genomic_DNA"/>
</dbReference>
<comment type="function">
    <text evidence="8">Reversible hydration of carbon dioxide.</text>
</comment>
<name>A0A1B1U5I8_9HELI</name>
<dbReference type="PROSITE" id="PS00705">
    <property type="entry name" value="PROK_CO2_ANHYDRASE_2"/>
    <property type="match status" value="1"/>
</dbReference>
<dbReference type="InterPro" id="IPR015892">
    <property type="entry name" value="Carbonic_anhydrase_CS"/>
</dbReference>
<dbReference type="KEGG" id="het:BBW65_03885"/>
<dbReference type="SUPFAM" id="SSF53056">
    <property type="entry name" value="beta-carbonic anhydrase, cab"/>
    <property type="match status" value="1"/>
</dbReference>
<dbReference type="InterPro" id="IPR045066">
    <property type="entry name" value="Beta_CA_cladeB"/>
</dbReference>
<dbReference type="Proteomes" id="UP000092884">
    <property type="component" value="Chromosome"/>
</dbReference>
<dbReference type="InterPro" id="IPR036874">
    <property type="entry name" value="Carbonic_anhydrase_sf"/>
</dbReference>
<feature type="binding site" evidence="7">
    <location>
        <position position="103"/>
    </location>
    <ligand>
        <name>Zn(2+)</name>
        <dbReference type="ChEBI" id="CHEBI:29105"/>
    </ligand>
</feature>
<dbReference type="Gene3D" id="3.40.1050.10">
    <property type="entry name" value="Carbonic anhydrase"/>
    <property type="match status" value="1"/>
</dbReference>
<evidence type="ECO:0000256" key="1">
    <source>
        <dbReference type="ARBA" id="ARBA00006217"/>
    </source>
</evidence>
<dbReference type="RefSeq" id="WP_066339982.1">
    <property type="nucleotide sequence ID" value="NZ_CP016503.1"/>
</dbReference>
<dbReference type="STRING" id="222136.BBW65_03885"/>
<comment type="cofactor">
    <cofactor evidence="7">
        <name>Zn(2+)</name>
        <dbReference type="ChEBI" id="CHEBI:29105"/>
    </cofactor>
    <text evidence="7">Binds 1 zinc ion per subunit.</text>
</comment>
<dbReference type="EC" id="4.2.1.1" evidence="2 8"/>
<evidence type="ECO:0000256" key="8">
    <source>
        <dbReference type="RuleBase" id="RU003956"/>
    </source>
</evidence>
<dbReference type="PANTHER" id="PTHR11002">
    <property type="entry name" value="CARBONIC ANHYDRASE"/>
    <property type="match status" value="1"/>
</dbReference>
<protein>
    <recommendedName>
        <fullName evidence="2 8">Carbonic anhydrase</fullName>
        <ecNumber evidence="2 8">4.2.1.1</ecNumber>
    </recommendedName>
    <alternativeName>
        <fullName evidence="8">Carbonate dehydratase</fullName>
    </alternativeName>
</protein>
<dbReference type="CDD" id="cd00884">
    <property type="entry name" value="beta_CA_cladeB"/>
    <property type="match status" value="1"/>
</dbReference>
<organism evidence="9 10">
    <name type="scientific">Helicobacter enhydrae</name>
    <dbReference type="NCBI Taxonomy" id="222136"/>
    <lineage>
        <taxon>Bacteria</taxon>
        <taxon>Pseudomonadati</taxon>
        <taxon>Campylobacterota</taxon>
        <taxon>Epsilonproteobacteria</taxon>
        <taxon>Campylobacterales</taxon>
        <taxon>Helicobacteraceae</taxon>
        <taxon>Helicobacter</taxon>
    </lineage>
</organism>
<proteinExistence type="inferred from homology"/>